<sequence>MFGKILIGGCVLVFAGVFGMGTRLTSGLTGGGGGGDSVTVAAPISEVYAAVDDVSLSNELGQSVNLGSHGTVNFSQTREVGKSYTIHATRGSEALADIEVSLESTGDKQTELTVAVTRHELAGGEELPLLFRENGLLEAAAEKQVAHKLQQVDPRAAERLGFAYARNQARFKIQLASAMGNDPAGTTAEMQELGEIARDGGSSPNYYRDNYRNQSNANVSAGRPMLEPQGSTPHGMDPTPPGSTPY</sequence>
<dbReference type="EMBL" id="QQNB01000001">
    <property type="protein sequence ID" value="RDE06665.1"/>
    <property type="molecule type" value="Genomic_DNA"/>
</dbReference>
<evidence type="ECO:0000313" key="2">
    <source>
        <dbReference type="EMBL" id="RDE06665.1"/>
    </source>
</evidence>
<keyword evidence="3" id="KW-1185">Reference proteome</keyword>
<evidence type="ECO:0000256" key="1">
    <source>
        <dbReference type="SAM" id="MobiDB-lite"/>
    </source>
</evidence>
<organism evidence="2 3">
    <name type="scientific">Sphingomonas aracearum</name>
    <dbReference type="NCBI Taxonomy" id="2283317"/>
    <lineage>
        <taxon>Bacteria</taxon>
        <taxon>Pseudomonadati</taxon>
        <taxon>Pseudomonadota</taxon>
        <taxon>Alphaproteobacteria</taxon>
        <taxon>Sphingomonadales</taxon>
        <taxon>Sphingomonadaceae</taxon>
        <taxon>Sphingomonas</taxon>
    </lineage>
</organism>
<evidence type="ECO:0000313" key="3">
    <source>
        <dbReference type="Proteomes" id="UP000253918"/>
    </source>
</evidence>
<dbReference type="RefSeq" id="WP_114686248.1">
    <property type="nucleotide sequence ID" value="NZ_QQNB01000001.1"/>
</dbReference>
<reference evidence="2 3" key="1">
    <citation type="submission" date="2018-07" db="EMBL/GenBank/DDBJ databases">
        <title>a novel species of Sphingomonas isolated from the rhizosphere soil of Araceae plant.</title>
        <authorList>
            <person name="Zhiyong W."/>
            <person name="Qinglan Z."/>
            <person name="Zhiwei F."/>
            <person name="Ding X."/>
            <person name="Gejiao W."/>
            <person name="Shixue Z."/>
        </authorList>
    </citation>
    <scope>NUCLEOTIDE SEQUENCE [LARGE SCALE GENOMIC DNA]</scope>
    <source>
        <strain evidence="2 3">WZY 27</strain>
    </source>
</reference>
<gene>
    <name evidence="2" type="ORF">DVW87_02905</name>
</gene>
<dbReference type="CDD" id="cd07812">
    <property type="entry name" value="SRPBCC"/>
    <property type="match status" value="1"/>
</dbReference>
<name>A0A369VYG3_9SPHN</name>
<feature type="region of interest" description="Disordered" evidence="1">
    <location>
        <begin position="197"/>
        <end position="246"/>
    </location>
</feature>
<proteinExistence type="predicted"/>
<accession>A0A369VYG3</accession>
<dbReference type="AlphaFoldDB" id="A0A369VYG3"/>
<protein>
    <submittedName>
        <fullName evidence="2">SRPBCC family protein</fullName>
    </submittedName>
</protein>
<comment type="caution">
    <text evidence="2">The sequence shown here is derived from an EMBL/GenBank/DDBJ whole genome shotgun (WGS) entry which is preliminary data.</text>
</comment>
<dbReference type="Proteomes" id="UP000253918">
    <property type="component" value="Unassembled WGS sequence"/>
</dbReference>